<protein>
    <submittedName>
        <fullName evidence="2">Uncharacterized protein</fullName>
    </submittedName>
</protein>
<dbReference type="OrthoDB" id="1523259at2"/>
<comment type="caution">
    <text evidence="2">The sequence shown here is derived from an EMBL/GenBank/DDBJ whole genome shotgun (WGS) entry which is preliminary data.</text>
</comment>
<accession>A0A2A2G5I9</accession>
<evidence type="ECO:0000313" key="3">
    <source>
        <dbReference type="Proteomes" id="UP000218831"/>
    </source>
</evidence>
<dbReference type="AlphaFoldDB" id="A0A2A2G5I9"/>
<gene>
    <name evidence="2" type="ORF">CK503_14035</name>
</gene>
<keyword evidence="3" id="KW-1185">Reference proteome</keyword>
<keyword evidence="1" id="KW-0472">Membrane</keyword>
<name>A0A2A2G5I9_9BACT</name>
<sequence length="335" mass="37238">MKNIKYYFIGGLVLVIAIIGYHFLAASHAEQQIDEAIQEQTSQRNTISVQYSEIDVAPFSADITINDLNIILGNHIERARQLKLDLNYLDFLNIYFGGVEYGLNHLDKTIINAISPSYTNKAELQEVKSDSLTITYQGNALDGIQSAVNGTPFSTDQSLKIRSSNITFSVPQTLLSTIKAQELSYSGSISKAQTNFWKEGSHHIRLDSLLWTPSESLQNKYSFFIKGFGYPTDAIPFQSAELRTKPVSQADDTLAINSTVKSELALLTSQGNIILKQPLEDSEFRDMQISLSDFSEKFGNVLNNIEQLLSITLPKSEAGITIQLQGSIDNPRVTE</sequence>
<proteinExistence type="predicted"/>
<evidence type="ECO:0000313" key="2">
    <source>
        <dbReference type="EMBL" id="PAU93036.1"/>
    </source>
</evidence>
<dbReference type="EMBL" id="NSKE01000011">
    <property type="protein sequence ID" value="PAU93036.1"/>
    <property type="molecule type" value="Genomic_DNA"/>
</dbReference>
<organism evidence="2 3">
    <name type="scientific">Fodinibius salipaludis</name>
    <dbReference type="NCBI Taxonomy" id="2032627"/>
    <lineage>
        <taxon>Bacteria</taxon>
        <taxon>Pseudomonadati</taxon>
        <taxon>Balneolota</taxon>
        <taxon>Balneolia</taxon>
        <taxon>Balneolales</taxon>
        <taxon>Balneolaceae</taxon>
        <taxon>Fodinibius</taxon>
    </lineage>
</organism>
<keyword evidence="1" id="KW-1133">Transmembrane helix</keyword>
<keyword evidence="1" id="KW-0812">Transmembrane</keyword>
<dbReference type="RefSeq" id="WP_095607456.1">
    <property type="nucleotide sequence ID" value="NZ_NSKE01000011.1"/>
</dbReference>
<dbReference type="Proteomes" id="UP000218831">
    <property type="component" value="Unassembled WGS sequence"/>
</dbReference>
<evidence type="ECO:0000256" key="1">
    <source>
        <dbReference type="SAM" id="Phobius"/>
    </source>
</evidence>
<feature type="transmembrane region" description="Helical" evidence="1">
    <location>
        <begin position="7"/>
        <end position="24"/>
    </location>
</feature>
<reference evidence="2 3" key="1">
    <citation type="submission" date="2017-08" db="EMBL/GenBank/DDBJ databases">
        <title>Aliifodinibius alkalisoli sp. nov., isolated from saline alkaline soil.</title>
        <authorList>
            <person name="Liu D."/>
            <person name="Zhang G."/>
        </authorList>
    </citation>
    <scope>NUCLEOTIDE SEQUENCE [LARGE SCALE GENOMIC DNA]</scope>
    <source>
        <strain evidence="2 3">WN023</strain>
    </source>
</reference>